<gene>
    <name evidence="2" type="ORF">F8568_024050</name>
</gene>
<protein>
    <submittedName>
        <fullName evidence="2">Uncharacterized protein</fullName>
    </submittedName>
</protein>
<evidence type="ECO:0000256" key="1">
    <source>
        <dbReference type="SAM" id="MobiDB-lite"/>
    </source>
</evidence>
<feature type="region of interest" description="Disordered" evidence="1">
    <location>
        <begin position="1"/>
        <end position="48"/>
    </location>
</feature>
<evidence type="ECO:0000313" key="2">
    <source>
        <dbReference type="EMBL" id="MWA03397.1"/>
    </source>
</evidence>
<sequence length="128" mass="13800">MPPTSRSSPVRPAPAPAGEPTRAPDAEPAGEAFREPTDAAPIAASRTDPERFAALFRRHTPAIMRYTVREELIFDSATHRFLGMRDVVTRSSDQLGRRGSTLFSSALVRTAIVDDVPKPAPGAEVSDC</sequence>
<reference evidence="2" key="1">
    <citation type="submission" date="2019-12" db="EMBL/GenBank/DDBJ databases">
        <title>Actinomadura physcomitrii sp. nov., a novel actinomycete isolated from moss [Physcomitrium sphaericum (Ludw) Fuernr].</title>
        <authorList>
            <person name="Zhuang X."/>
        </authorList>
    </citation>
    <scope>NUCLEOTIDE SEQUENCE [LARGE SCALE GENOMIC DNA]</scope>
    <source>
        <strain evidence="2">LD22</strain>
    </source>
</reference>
<keyword evidence="3" id="KW-1185">Reference proteome</keyword>
<organism evidence="2 3">
    <name type="scientific">Actinomadura physcomitrii</name>
    <dbReference type="NCBI Taxonomy" id="2650748"/>
    <lineage>
        <taxon>Bacteria</taxon>
        <taxon>Bacillati</taxon>
        <taxon>Actinomycetota</taxon>
        <taxon>Actinomycetes</taxon>
        <taxon>Streptosporangiales</taxon>
        <taxon>Thermomonosporaceae</taxon>
        <taxon>Actinomadura</taxon>
    </lineage>
</organism>
<dbReference type="RefSeq" id="WP_151595940.1">
    <property type="nucleotide sequence ID" value="NZ_WBMS02000019.1"/>
</dbReference>
<dbReference type="AlphaFoldDB" id="A0A6I4MHB2"/>
<comment type="caution">
    <text evidence="2">The sequence shown here is derived from an EMBL/GenBank/DDBJ whole genome shotgun (WGS) entry which is preliminary data.</text>
</comment>
<dbReference type="Proteomes" id="UP000462055">
    <property type="component" value="Unassembled WGS sequence"/>
</dbReference>
<feature type="compositionally biased region" description="Low complexity" evidence="1">
    <location>
        <begin position="1"/>
        <end position="10"/>
    </location>
</feature>
<proteinExistence type="predicted"/>
<evidence type="ECO:0000313" key="3">
    <source>
        <dbReference type="Proteomes" id="UP000462055"/>
    </source>
</evidence>
<accession>A0A6I4MHB2</accession>
<name>A0A6I4MHB2_9ACTN</name>
<dbReference type="EMBL" id="WBMS02000019">
    <property type="protein sequence ID" value="MWA03397.1"/>
    <property type="molecule type" value="Genomic_DNA"/>
</dbReference>